<dbReference type="Proteomes" id="UP001371218">
    <property type="component" value="Unassembled WGS sequence"/>
</dbReference>
<name>A0ABU9BVM4_9BURK</name>
<reference evidence="1 2" key="1">
    <citation type="submission" date="2024-04" db="EMBL/GenBank/DDBJ databases">
        <title>Novel species of the genus Ideonella isolated from streams.</title>
        <authorList>
            <person name="Lu H."/>
        </authorList>
    </citation>
    <scope>NUCLEOTIDE SEQUENCE [LARGE SCALE GENOMIC DNA]</scope>
    <source>
        <strain evidence="1 2">DXS29W</strain>
    </source>
</reference>
<proteinExistence type="predicted"/>
<evidence type="ECO:0000313" key="1">
    <source>
        <dbReference type="EMBL" id="MEK8033906.1"/>
    </source>
</evidence>
<evidence type="ECO:0000313" key="2">
    <source>
        <dbReference type="Proteomes" id="UP001371218"/>
    </source>
</evidence>
<organism evidence="1 2">
    <name type="scientific">Ideonella lacteola</name>
    <dbReference type="NCBI Taxonomy" id="2984193"/>
    <lineage>
        <taxon>Bacteria</taxon>
        <taxon>Pseudomonadati</taxon>
        <taxon>Pseudomonadota</taxon>
        <taxon>Betaproteobacteria</taxon>
        <taxon>Burkholderiales</taxon>
        <taxon>Sphaerotilaceae</taxon>
        <taxon>Ideonella</taxon>
    </lineage>
</organism>
<comment type="caution">
    <text evidence="1">The sequence shown here is derived from an EMBL/GenBank/DDBJ whole genome shotgun (WGS) entry which is preliminary data.</text>
</comment>
<dbReference type="RefSeq" id="WP_341428332.1">
    <property type="nucleotide sequence ID" value="NZ_JBBUTG010000022.1"/>
</dbReference>
<protein>
    <submittedName>
        <fullName evidence="1">Uncharacterized protein</fullName>
    </submittedName>
</protein>
<accession>A0ABU9BVM4</accession>
<keyword evidence="2" id="KW-1185">Reference proteome</keyword>
<sequence length="260" mass="28000">MSSRLSTRHALMSLAIGVALLGEGTPVLAATKIPGINAPVAGVLPHVEGEVDGKTFHVRAPASLEESVQYMEADDKPMVDQWGLSSVFTRLGFRQLVIFPDRSALIITVAMPDSVKEVRTGSWPLGGTTIDNTNEGSNEGWSGACPAPEPDNAHVIITHFAAPPVGAPAPMRSMIPAGRAIKTYESHLTFPQVDEGTLEITKVDRAGRVGRVEGRVKGQVSRIRVLLPNMGPDEACNRANYNVETQRFDVKFHLEIGRGF</sequence>
<dbReference type="EMBL" id="JBBUTG010000022">
    <property type="protein sequence ID" value="MEK8033906.1"/>
    <property type="molecule type" value="Genomic_DNA"/>
</dbReference>
<gene>
    <name evidence="1" type="ORF">AACH06_24030</name>
</gene>